<dbReference type="Proteomes" id="UP000256838">
    <property type="component" value="Unassembled WGS sequence"/>
</dbReference>
<feature type="signal peptide" evidence="1">
    <location>
        <begin position="1"/>
        <end position="23"/>
    </location>
</feature>
<keyword evidence="3" id="KW-1185">Reference proteome</keyword>
<evidence type="ECO:0000313" key="2">
    <source>
        <dbReference type="EMBL" id="RDU98191.1"/>
    </source>
</evidence>
<dbReference type="AlphaFoldDB" id="A0A3D8K0Q4"/>
<sequence length="316" mass="34240">MNRQFAPLLVALATTLLTATAQAAGTAHSLDQAASKLKTPEARAAFNQDMGNTPEPDGFGTHLPAGFTKQAVIAQVAPGQDAARAVLVGVKPWPQRANAYVAIVCVATTDKIAKEETEFRPAQQCDGVDSTSDNPTASQDLVWLGVFERGTDGAPKLIARTEQPLDHGVDWDATNLQAPDNLPADSGKGGSLPEQWLRFDLAPYQLRAGDYAFGVRAGWSVSYSGGGGDFEALYLYRIDGAAIRLVFAQPMMYYRNIAGDWHKDGTRDHDIEDGSNTLSVLPTATNGFRDWQLRQHGGKWRKTFQWSAQDGAYVSR</sequence>
<proteinExistence type="predicted"/>
<dbReference type="RefSeq" id="WP_115533952.1">
    <property type="nucleotide sequence ID" value="NZ_QRGA01000007.1"/>
</dbReference>
<feature type="chain" id="PRO_5017817098" description="Secreted protein" evidence="1">
    <location>
        <begin position="24"/>
        <end position="316"/>
    </location>
</feature>
<comment type="caution">
    <text evidence="2">The sequence shown here is derived from an EMBL/GenBank/DDBJ whole genome shotgun (WGS) entry which is preliminary data.</text>
</comment>
<keyword evidence="1" id="KW-0732">Signal</keyword>
<evidence type="ECO:0000256" key="1">
    <source>
        <dbReference type="SAM" id="SignalP"/>
    </source>
</evidence>
<evidence type="ECO:0008006" key="4">
    <source>
        <dbReference type="Google" id="ProtNLM"/>
    </source>
</evidence>
<reference evidence="2 3" key="1">
    <citation type="submission" date="2018-08" db="EMBL/GenBank/DDBJ databases">
        <title>Paraburkholderia sp. DHOM06 isolated from forest soil.</title>
        <authorList>
            <person name="Gao Z.-H."/>
            <person name="Qiu L.-H."/>
        </authorList>
    </citation>
    <scope>NUCLEOTIDE SEQUENCE [LARGE SCALE GENOMIC DNA]</scope>
    <source>
        <strain evidence="2 3">DHOM06</strain>
    </source>
</reference>
<organism evidence="2 3">
    <name type="scientific">Trinickia dinghuensis</name>
    <dbReference type="NCBI Taxonomy" id="2291023"/>
    <lineage>
        <taxon>Bacteria</taxon>
        <taxon>Pseudomonadati</taxon>
        <taxon>Pseudomonadota</taxon>
        <taxon>Betaproteobacteria</taxon>
        <taxon>Burkholderiales</taxon>
        <taxon>Burkholderiaceae</taxon>
        <taxon>Trinickia</taxon>
    </lineage>
</organism>
<protein>
    <recommendedName>
        <fullName evidence="4">Secreted protein</fullName>
    </recommendedName>
</protein>
<evidence type="ECO:0000313" key="3">
    <source>
        <dbReference type="Proteomes" id="UP000256838"/>
    </source>
</evidence>
<accession>A0A3D8K0Q4</accession>
<dbReference type="EMBL" id="QRGA01000007">
    <property type="protein sequence ID" value="RDU98191.1"/>
    <property type="molecule type" value="Genomic_DNA"/>
</dbReference>
<name>A0A3D8K0Q4_9BURK</name>
<dbReference type="OrthoDB" id="6592373at2"/>
<gene>
    <name evidence="2" type="ORF">DWV00_12735</name>
</gene>